<dbReference type="InterPro" id="IPR021229">
    <property type="entry name" value="DUF2800"/>
</dbReference>
<proteinExistence type="predicted"/>
<reference evidence="2" key="2">
    <citation type="journal article" date="2020" name="Appl. Environ. Microbiol.">
        <title>Multiple intercontinental introductions associated with the emergence of a plant pathogen in Europe.</title>
        <authorList>
            <person name="Landa B.B."/>
            <person name="Castillo A.I."/>
            <person name="Giampetruzzi A."/>
            <person name="Kahn A."/>
            <person name="Roman-Ecija M."/>
            <person name="Velasco-Amo M.P."/>
            <person name="Navas-Cortes J.A."/>
            <person name="Marco-Noales E."/>
            <person name="Barbe S."/>
            <person name="Moralejo E."/>
            <person name="Coletta-Filho H.D."/>
            <person name="Saldarelli P."/>
            <person name="Saponari M."/>
            <person name="Almeida R.P.P."/>
        </authorList>
    </citation>
    <scope>NUCLEOTIDE SEQUENCE</scope>
    <source>
        <strain evidence="2">XYL1981</strain>
    </source>
</reference>
<dbReference type="AlphaFoldDB" id="A0A9Q4MFJ5"/>
<feature type="region of interest" description="Disordered" evidence="1">
    <location>
        <begin position="134"/>
        <end position="156"/>
    </location>
</feature>
<feature type="non-terminal residue" evidence="2">
    <location>
        <position position="1"/>
    </location>
</feature>
<dbReference type="EMBL" id="VDCJ01000245">
    <property type="protein sequence ID" value="MRU22742.1"/>
    <property type="molecule type" value="Genomic_DNA"/>
</dbReference>
<evidence type="ECO:0000256" key="1">
    <source>
        <dbReference type="SAM" id="MobiDB-lite"/>
    </source>
</evidence>
<dbReference type="RefSeq" id="WP_154128069.1">
    <property type="nucleotide sequence ID" value="NZ_VDCJ01000245.1"/>
</dbReference>
<protein>
    <submittedName>
        <fullName evidence="2">DUF2800 domain-containing protein</fullName>
    </submittedName>
</protein>
<dbReference type="Proteomes" id="UP000474061">
    <property type="component" value="Unassembled WGS sequence"/>
</dbReference>
<comment type="caution">
    <text evidence="2">The sequence shown here is derived from an EMBL/GenBank/DDBJ whole genome shotgun (WGS) entry which is preliminary data.</text>
</comment>
<evidence type="ECO:0000313" key="2">
    <source>
        <dbReference type="EMBL" id="MRU22742.1"/>
    </source>
</evidence>
<reference evidence="2" key="1">
    <citation type="submission" date="2019-05" db="EMBL/GenBank/DDBJ databases">
        <authorList>
            <person name="Castillo A."/>
            <person name="Giampetruzzi A."/>
            <person name="Landa B."/>
            <person name="Saponari M."/>
            <person name="Almeida R.P.P."/>
            <person name="Moralejo E."/>
            <person name="Marco-Noales E."/>
            <person name="Velasco-Amo M.P."/>
            <person name="Roman-Ecija M."/>
            <person name="Navarro I."/>
            <person name="Monterde A."/>
            <person name="Barbe S."/>
        </authorList>
    </citation>
    <scope>NUCLEOTIDE SEQUENCE</scope>
    <source>
        <strain evidence="2">XYL1981</strain>
    </source>
</reference>
<accession>A0A9Q4MFJ5</accession>
<organism evidence="2 3">
    <name type="scientific">Xylella fastidiosa subsp. multiplex</name>
    <dbReference type="NCBI Taxonomy" id="644357"/>
    <lineage>
        <taxon>Bacteria</taxon>
        <taxon>Pseudomonadati</taxon>
        <taxon>Pseudomonadota</taxon>
        <taxon>Gammaproteobacteria</taxon>
        <taxon>Lysobacterales</taxon>
        <taxon>Lysobacteraceae</taxon>
        <taxon>Xylella</taxon>
    </lineage>
</organism>
<dbReference type="Pfam" id="PF10926">
    <property type="entry name" value="DUF2800"/>
    <property type="match status" value="1"/>
</dbReference>
<sequence length="156" mass="17056">TFDNTTLACLFGATELIESWCKSIRAKAAAELLSGQPVPGYKVVQGRQGPRRWADMTAAEAMLKQLRIKSKDMYDISLISPTTAEKLYQAGVIGDRQWPKLQPLIHRAAGTPVVVPTSDKRPPLALQDATDFQDLSDMPIPPLPDTAPSLQSQETP</sequence>
<evidence type="ECO:0000313" key="3">
    <source>
        <dbReference type="Proteomes" id="UP000474061"/>
    </source>
</evidence>
<gene>
    <name evidence="2" type="ORF">FG476_01100</name>
</gene>
<name>A0A9Q4MFJ5_XYLFS</name>